<dbReference type="GO" id="GO:0005634">
    <property type="term" value="C:nucleus"/>
    <property type="evidence" value="ECO:0007669"/>
    <property type="project" value="UniProtKB-SubCell"/>
</dbReference>
<evidence type="ECO:0000256" key="3">
    <source>
        <dbReference type="ARBA" id="ARBA00022833"/>
    </source>
</evidence>
<evidence type="ECO:0000256" key="7">
    <source>
        <dbReference type="ARBA" id="ARBA00023242"/>
    </source>
</evidence>
<dbReference type="PANTHER" id="PTHR47782:SF1">
    <property type="entry name" value="PYRIMIDINE PATHWAY REGULATORY PROTEIN 1"/>
    <property type="match status" value="1"/>
</dbReference>
<dbReference type="EMBL" id="MVGC01000539">
    <property type="protein sequence ID" value="RJE18510.1"/>
    <property type="molecule type" value="Genomic_DNA"/>
</dbReference>
<dbReference type="GO" id="GO:0006351">
    <property type="term" value="P:DNA-templated transcription"/>
    <property type="evidence" value="ECO:0007669"/>
    <property type="project" value="InterPro"/>
</dbReference>
<dbReference type="SUPFAM" id="SSF57701">
    <property type="entry name" value="Zn2/Cys6 DNA-binding domain"/>
    <property type="match status" value="1"/>
</dbReference>
<keyword evidence="7" id="KW-0539">Nucleus</keyword>
<feature type="domain" description="Zn(2)-C6 fungal-type" evidence="8">
    <location>
        <begin position="38"/>
        <end position="67"/>
    </location>
</feature>
<dbReference type="OrthoDB" id="2399539at2759"/>
<evidence type="ECO:0000256" key="1">
    <source>
        <dbReference type="ARBA" id="ARBA00004123"/>
    </source>
</evidence>
<keyword evidence="2" id="KW-0479">Metal-binding</keyword>
<dbReference type="GO" id="GO:0045944">
    <property type="term" value="P:positive regulation of transcription by RNA polymerase II"/>
    <property type="evidence" value="ECO:0007669"/>
    <property type="project" value="TreeGrafter"/>
</dbReference>
<dbReference type="InterPro" id="IPR036864">
    <property type="entry name" value="Zn2-C6_fun-type_DNA-bd_sf"/>
</dbReference>
<dbReference type="SMART" id="SM00906">
    <property type="entry name" value="Fungal_trans"/>
    <property type="match status" value="1"/>
</dbReference>
<keyword evidence="10" id="KW-1185">Reference proteome</keyword>
<dbReference type="CDD" id="cd14723">
    <property type="entry name" value="ZIP_Ppr1"/>
    <property type="match status" value="1"/>
</dbReference>
<keyword evidence="3" id="KW-0862">Zinc</keyword>
<dbReference type="InterPro" id="IPR052202">
    <property type="entry name" value="Yeast_MetPath_Reg"/>
</dbReference>
<dbReference type="CDD" id="cd12148">
    <property type="entry name" value="fungal_TF_MHR"/>
    <property type="match status" value="1"/>
</dbReference>
<organism evidence="9 10">
    <name type="scientific">Aspergillus sclerotialis</name>
    <dbReference type="NCBI Taxonomy" id="2070753"/>
    <lineage>
        <taxon>Eukaryota</taxon>
        <taxon>Fungi</taxon>
        <taxon>Dikarya</taxon>
        <taxon>Ascomycota</taxon>
        <taxon>Pezizomycotina</taxon>
        <taxon>Eurotiomycetes</taxon>
        <taxon>Eurotiomycetidae</taxon>
        <taxon>Eurotiales</taxon>
        <taxon>Aspergillaceae</taxon>
        <taxon>Aspergillus</taxon>
        <taxon>Aspergillus subgen. Polypaecilum</taxon>
    </lineage>
</organism>
<accession>A0A3A2Z7B4</accession>
<evidence type="ECO:0000256" key="6">
    <source>
        <dbReference type="ARBA" id="ARBA00023163"/>
    </source>
</evidence>
<keyword evidence="5" id="KW-0238">DNA-binding</keyword>
<dbReference type="PANTHER" id="PTHR47782">
    <property type="entry name" value="ZN(II)2CYS6 TRANSCRIPTION FACTOR (EUROFUNG)-RELATED"/>
    <property type="match status" value="1"/>
</dbReference>
<evidence type="ECO:0000256" key="2">
    <source>
        <dbReference type="ARBA" id="ARBA00022723"/>
    </source>
</evidence>
<dbReference type="SMART" id="SM00066">
    <property type="entry name" value="GAL4"/>
    <property type="match status" value="1"/>
</dbReference>
<dbReference type="InterPro" id="IPR001138">
    <property type="entry name" value="Zn2Cys6_DnaBD"/>
</dbReference>
<dbReference type="AlphaFoldDB" id="A0A3A2Z7B4"/>
<evidence type="ECO:0000313" key="10">
    <source>
        <dbReference type="Proteomes" id="UP000266188"/>
    </source>
</evidence>
<evidence type="ECO:0000259" key="8">
    <source>
        <dbReference type="PROSITE" id="PS50048"/>
    </source>
</evidence>
<evidence type="ECO:0000313" key="9">
    <source>
        <dbReference type="EMBL" id="RJE18510.1"/>
    </source>
</evidence>
<dbReference type="GO" id="GO:0000981">
    <property type="term" value="F:DNA-binding transcription factor activity, RNA polymerase II-specific"/>
    <property type="evidence" value="ECO:0007669"/>
    <property type="project" value="InterPro"/>
</dbReference>
<protein>
    <submittedName>
        <fullName evidence="9">Transcription factor</fullName>
    </submittedName>
</protein>
<dbReference type="CDD" id="cd00067">
    <property type="entry name" value="GAL4"/>
    <property type="match status" value="1"/>
</dbReference>
<proteinExistence type="predicted"/>
<dbReference type="InterPro" id="IPR007219">
    <property type="entry name" value="XnlR_reg_dom"/>
</dbReference>
<gene>
    <name evidence="9" type="ORF">PHISCL_09150</name>
</gene>
<comment type="caution">
    <text evidence="9">The sequence shown here is derived from an EMBL/GenBank/DDBJ whole genome shotgun (WGS) entry which is preliminary data.</text>
</comment>
<dbReference type="PROSITE" id="PS50048">
    <property type="entry name" value="ZN2_CY6_FUNGAL_2"/>
    <property type="match status" value="1"/>
</dbReference>
<dbReference type="Pfam" id="PF04082">
    <property type="entry name" value="Fungal_trans"/>
    <property type="match status" value="1"/>
</dbReference>
<dbReference type="STRING" id="2070753.A0A3A2Z7B4"/>
<dbReference type="Gene3D" id="4.10.240.10">
    <property type="entry name" value="Zn(2)-C6 fungal-type DNA-binding domain"/>
    <property type="match status" value="1"/>
</dbReference>
<dbReference type="FunFam" id="4.10.240.10:FF:000006">
    <property type="entry name" value="Positive regulator of purine utilization"/>
    <property type="match status" value="1"/>
</dbReference>
<keyword evidence="6" id="KW-0804">Transcription</keyword>
<sequence length="625" mass="71344">MPLDNHTDSPPHTPLSISDNTYEFPESVLPSCFRNVSSCSRCRLRKTRCDQRLPRCQSCEKVGERCVGYDPITKREIPRSYVYFLECRVNYLKRVLIDNNISFKPASAFDEEVMCAVSDLNTGENELAFDKGDRRDKEDVHLIKTADNCPDVDGKDMRPRSFLPGLFPWKASKCDSPRNTSSMLHTATSTTGGTIFESLSSFQSGPNVNSPEILDRELAERLINFYFEYASPQFPVLNKNDFMEVFNRTYSVSVGDRSPRSLYFLYIVFAIGAGIVFDDRRPAKGHGSPSRSAKRRKLSSMCDAQPKDYYVSAIKHLESSLDSSDRLGTLEELQAVVLLAHFSLLQPVAPGPAHMVELAMRTSLDLRLYCEDAPADLMTDSRPLWETAAHEDGMRNLRRRLWWCVYSLDRLVCPYTGRPFSISDQIITTELPSFLESSSVTRTGVFSDSPTLEPITAHYFRLRLLQSEIHQGLQFQRAQRVRQSDKRSFTRMCGSSSFLHDFDSFGSWRKDINHRLDEWKASIPAQNESGSSIPVVLLELDYWQTINQLYRQSLNVPVELVEMLPPGNDIRGSIEEDAEWEDLIYLKVAESSQKVLQIYRLMHHVRLVNYTYLATHSIFLAGMSD</sequence>
<evidence type="ECO:0000256" key="4">
    <source>
        <dbReference type="ARBA" id="ARBA00023015"/>
    </source>
</evidence>
<comment type="subcellular location">
    <subcellularLocation>
        <location evidence="1">Nucleus</location>
    </subcellularLocation>
</comment>
<dbReference type="GO" id="GO:0043565">
    <property type="term" value="F:sequence-specific DNA binding"/>
    <property type="evidence" value="ECO:0007669"/>
    <property type="project" value="TreeGrafter"/>
</dbReference>
<evidence type="ECO:0000256" key="5">
    <source>
        <dbReference type="ARBA" id="ARBA00023125"/>
    </source>
</evidence>
<dbReference type="Proteomes" id="UP000266188">
    <property type="component" value="Unassembled WGS sequence"/>
</dbReference>
<dbReference type="Pfam" id="PF00172">
    <property type="entry name" value="Zn_clus"/>
    <property type="match status" value="1"/>
</dbReference>
<name>A0A3A2Z7B4_9EURO</name>
<keyword evidence="4" id="KW-0805">Transcription regulation</keyword>
<dbReference type="PROSITE" id="PS00463">
    <property type="entry name" value="ZN2_CY6_FUNGAL_1"/>
    <property type="match status" value="1"/>
</dbReference>
<reference evidence="10" key="1">
    <citation type="submission" date="2017-02" db="EMBL/GenBank/DDBJ databases">
        <authorList>
            <person name="Tafer H."/>
            <person name="Lopandic K."/>
        </authorList>
    </citation>
    <scope>NUCLEOTIDE SEQUENCE [LARGE SCALE GENOMIC DNA]</scope>
    <source>
        <strain evidence="10">CBS 366.77</strain>
    </source>
</reference>
<dbReference type="GO" id="GO:0008270">
    <property type="term" value="F:zinc ion binding"/>
    <property type="evidence" value="ECO:0007669"/>
    <property type="project" value="InterPro"/>
</dbReference>